<evidence type="ECO:0000259" key="2">
    <source>
        <dbReference type="PROSITE" id="PS50801"/>
    </source>
</evidence>
<dbReference type="RefSeq" id="WP_018385133.1">
    <property type="nucleotide sequence ID" value="NZ_LLZU01000031.1"/>
</dbReference>
<dbReference type="OrthoDB" id="4335181at2"/>
<dbReference type="InterPro" id="IPR002645">
    <property type="entry name" value="STAS_dom"/>
</dbReference>
<reference evidence="3 4" key="1">
    <citation type="submission" date="2015-10" db="EMBL/GenBank/DDBJ databases">
        <title>Draft genome sequence of pyrrolomycin-producing Streptomyces vitaminophilus.</title>
        <authorList>
            <person name="Graham D.E."/>
            <person name="Mahan K.M."/>
            <person name="Klingeman D.M."/>
            <person name="Hettich R.L."/>
            <person name="Parry R.J."/>
        </authorList>
    </citation>
    <scope>NUCLEOTIDE SEQUENCE [LARGE SCALE GENOMIC DNA]</scope>
    <source>
        <strain evidence="3 4">ATCC 31673</strain>
    </source>
</reference>
<comment type="caution">
    <text evidence="3">The sequence shown here is derived from an EMBL/GenBank/DDBJ whole genome shotgun (WGS) entry which is preliminary data.</text>
</comment>
<dbReference type="EMBL" id="LLZU01000031">
    <property type="protein sequence ID" value="KRV48129.1"/>
    <property type="molecule type" value="Genomic_DNA"/>
</dbReference>
<feature type="region of interest" description="Disordered" evidence="1">
    <location>
        <begin position="117"/>
        <end position="141"/>
    </location>
</feature>
<organism evidence="3 4">
    <name type="scientific">Wenjunlia vitaminophila</name>
    <name type="common">Streptomyces vitaminophilus</name>
    <dbReference type="NCBI Taxonomy" id="76728"/>
    <lineage>
        <taxon>Bacteria</taxon>
        <taxon>Bacillati</taxon>
        <taxon>Actinomycetota</taxon>
        <taxon>Actinomycetes</taxon>
        <taxon>Kitasatosporales</taxon>
        <taxon>Streptomycetaceae</taxon>
        <taxon>Wenjunlia</taxon>
    </lineage>
</organism>
<feature type="compositionally biased region" description="Low complexity" evidence="1">
    <location>
        <begin position="129"/>
        <end position="141"/>
    </location>
</feature>
<accession>A0A0T6LQF1</accession>
<proteinExistence type="predicted"/>
<keyword evidence="4" id="KW-1185">Reference proteome</keyword>
<evidence type="ECO:0000313" key="4">
    <source>
        <dbReference type="Proteomes" id="UP000050867"/>
    </source>
</evidence>
<dbReference type="InterPro" id="IPR036513">
    <property type="entry name" value="STAS_dom_sf"/>
</dbReference>
<feature type="domain" description="STAS" evidence="2">
    <location>
        <begin position="12"/>
        <end position="111"/>
    </location>
</feature>
<dbReference type="SUPFAM" id="SSF52091">
    <property type="entry name" value="SpoIIaa-like"/>
    <property type="match status" value="1"/>
</dbReference>
<evidence type="ECO:0000256" key="1">
    <source>
        <dbReference type="SAM" id="MobiDB-lite"/>
    </source>
</evidence>
<dbReference type="STRING" id="76728.AQ490_26710"/>
<dbReference type="Proteomes" id="UP000050867">
    <property type="component" value="Unassembled WGS sequence"/>
</dbReference>
<sequence>MGQQGQPPVAPPGSVLLVLPDPLTRADIPGLCDRLQALLRNADAAPHADGTPGRGPARAPVICDVGEVTQVDTVTLDALARLQLTARRLGHRAWLSRASPRLRLLITLAGLGEALPFADTGPPGPPAPGSSSAPRPGLGQP</sequence>
<dbReference type="Gene3D" id="3.30.750.24">
    <property type="entry name" value="STAS domain"/>
    <property type="match status" value="1"/>
</dbReference>
<name>A0A0T6LQF1_WENVI</name>
<dbReference type="PROSITE" id="PS50801">
    <property type="entry name" value="STAS"/>
    <property type="match status" value="1"/>
</dbReference>
<protein>
    <recommendedName>
        <fullName evidence="2">STAS domain-containing protein</fullName>
    </recommendedName>
</protein>
<dbReference type="InterPro" id="IPR058548">
    <property type="entry name" value="MlaB-like_STAS"/>
</dbReference>
<dbReference type="AlphaFoldDB" id="A0A0T6LQF1"/>
<dbReference type="Pfam" id="PF13466">
    <property type="entry name" value="STAS_2"/>
    <property type="match status" value="1"/>
</dbReference>
<evidence type="ECO:0000313" key="3">
    <source>
        <dbReference type="EMBL" id="KRV48129.1"/>
    </source>
</evidence>
<gene>
    <name evidence="3" type="ORF">AQ490_26710</name>
</gene>